<dbReference type="InterPro" id="IPR050300">
    <property type="entry name" value="GDXG_lipolytic_enzyme"/>
</dbReference>
<dbReference type="SUPFAM" id="SSF53474">
    <property type="entry name" value="alpha/beta-Hydrolases"/>
    <property type="match status" value="1"/>
</dbReference>
<evidence type="ECO:0000256" key="2">
    <source>
        <dbReference type="ARBA" id="ARBA00022801"/>
    </source>
</evidence>
<dbReference type="AlphaFoldDB" id="A0A941HQ57"/>
<organism evidence="4 5">
    <name type="scientific">Proteiniclasticum sediminis</name>
    <dbReference type="NCBI Taxonomy" id="2804028"/>
    <lineage>
        <taxon>Bacteria</taxon>
        <taxon>Bacillati</taxon>
        <taxon>Bacillota</taxon>
        <taxon>Clostridia</taxon>
        <taxon>Eubacteriales</taxon>
        <taxon>Clostridiaceae</taxon>
        <taxon>Proteiniclasticum</taxon>
    </lineage>
</organism>
<evidence type="ECO:0000313" key="4">
    <source>
        <dbReference type="EMBL" id="MBR0576116.1"/>
    </source>
</evidence>
<keyword evidence="2 4" id="KW-0378">Hydrolase</keyword>
<evidence type="ECO:0000313" key="5">
    <source>
        <dbReference type="Proteomes" id="UP000675379"/>
    </source>
</evidence>
<reference evidence="4" key="1">
    <citation type="submission" date="2021-04" db="EMBL/GenBank/DDBJ databases">
        <title>Proteiniclasticum sedimins sp. nov., an obligate anaerobic bacterium isolated from anaerobic sludge.</title>
        <authorList>
            <person name="Liu J."/>
        </authorList>
    </citation>
    <scope>NUCLEOTIDE SEQUENCE</scope>
    <source>
        <strain evidence="4">BAD-10</strain>
    </source>
</reference>
<dbReference type="PROSITE" id="PS01173">
    <property type="entry name" value="LIPASE_GDXG_HIS"/>
    <property type="match status" value="1"/>
</dbReference>
<dbReference type="RefSeq" id="WP_211800900.1">
    <property type="nucleotide sequence ID" value="NZ_JAGSCS010000007.1"/>
</dbReference>
<dbReference type="PANTHER" id="PTHR48081:SF8">
    <property type="entry name" value="ALPHA_BETA HYDROLASE FOLD-3 DOMAIN-CONTAINING PROTEIN-RELATED"/>
    <property type="match status" value="1"/>
</dbReference>
<proteinExistence type="inferred from homology"/>
<keyword evidence="5" id="KW-1185">Reference proteome</keyword>
<comment type="caution">
    <text evidence="4">The sequence shown here is derived from an EMBL/GenBank/DDBJ whole genome shotgun (WGS) entry which is preliminary data.</text>
</comment>
<dbReference type="Pfam" id="PF07859">
    <property type="entry name" value="Abhydrolase_3"/>
    <property type="match status" value="1"/>
</dbReference>
<sequence length="322" mass="35992">MNLFRKILLKASSNFPLDMKEDYPWVRKVQRMLYKERMLPKGVMDRKIPRDDEDYGVPVRIFYPQGKRKPGAILYFHGGGWVIGDIATYTPACMNLAEATGRVVYSVDYRLAPEYSYPTGLMDCYQVAERLLQQPSLIHLSQPSDLILMGDSAGGNLAAVVSMMLRDQGKPLPGKQVLLYPATYWDHSPDSVFDSVKTYGEEYGLTWQRIEDYMTLYVPDAALRQTPQVSPIMAPDLSRLPETLVITAEYDPLRDEGEAYGRLLQEAGVSAKIVRIPDAIHGFITFPKISSSLTAAYGAINAFLEETSPGENADSSTSIKEG</sequence>
<gene>
    <name evidence="4" type="ORF">KCG48_07145</name>
</gene>
<evidence type="ECO:0000259" key="3">
    <source>
        <dbReference type="Pfam" id="PF07859"/>
    </source>
</evidence>
<dbReference type="InterPro" id="IPR013094">
    <property type="entry name" value="AB_hydrolase_3"/>
</dbReference>
<accession>A0A941HQ57</accession>
<dbReference type="InterPro" id="IPR002168">
    <property type="entry name" value="Lipase_GDXG_HIS_AS"/>
</dbReference>
<dbReference type="PANTHER" id="PTHR48081">
    <property type="entry name" value="AB HYDROLASE SUPERFAMILY PROTEIN C4A8.06C"/>
    <property type="match status" value="1"/>
</dbReference>
<protein>
    <submittedName>
        <fullName evidence="4">Alpha/beta hydrolase</fullName>
    </submittedName>
</protein>
<evidence type="ECO:0000256" key="1">
    <source>
        <dbReference type="ARBA" id="ARBA00010515"/>
    </source>
</evidence>
<dbReference type="Gene3D" id="3.40.50.1820">
    <property type="entry name" value="alpha/beta hydrolase"/>
    <property type="match status" value="1"/>
</dbReference>
<dbReference type="Proteomes" id="UP000675379">
    <property type="component" value="Unassembled WGS sequence"/>
</dbReference>
<feature type="domain" description="Alpha/beta hydrolase fold-3" evidence="3">
    <location>
        <begin position="73"/>
        <end position="284"/>
    </location>
</feature>
<dbReference type="EMBL" id="JAGSCS010000007">
    <property type="protein sequence ID" value="MBR0576116.1"/>
    <property type="molecule type" value="Genomic_DNA"/>
</dbReference>
<dbReference type="GO" id="GO:0016787">
    <property type="term" value="F:hydrolase activity"/>
    <property type="evidence" value="ECO:0007669"/>
    <property type="project" value="UniProtKB-KW"/>
</dbReference>
<comment type="similarity">
    <text evidence="1">Belongs to the 'GDXG' lipolytic enzyme family.</text>
</comment>
<name>A0A941HQ57_9CLOT</name>
<dbReference type="InterPro" id="IPR029058">
    <property type="entry name" value="AB_hydrolase_fold"/>
</dbReference>